<reference evidence="2 3" key="1">
    <citation type="submission" date="2016-10" db="EMBL/GenBank/DDBJ databases">
        <authorList>
            <person name="de Groot N.N."/>
        </authorList>
    </citation>
    <scope>NUCLEOTIDE SEQUENCE [LARGE SCALE GENOMIC DNA]</scope>
    <source>
        <strain evidence="2 3">DSM 25186</strain>
    </source>
</reference>
<dbReference type="Proteomes" id="UP000198510">
    <property type="component" value="Unassembled WGS sequence"/>
</dbReference>
<feature type="coiled-coil region" evidence="1">
    <location>
        <begin position="30"/>
        <end position="160"/>
    </location>
</feature>
<dbReference type="EMBL" id="FNFO01000002">
    <property type="protein sequence ID" value="SDK24821.1"/>
    <property type="molecule type" value="Genomic_DNA"/>
</dbReference>
<keyword evidence="1" id="KW-0175">Coiled coil</keyword>
<dbReference type="RefSeq" id="WP_089679732.1">
    <property type="nucleotide sequence ID" value="NZ_FNFO01000002.1"/>
</dbReference>
<evidence type="ECO:0000313" key="2">
    <source>
        <dbReference type="EMBL" id="SDK24821.1"/>
    </source>
</evidence>
<organism evidence="2 3">
    <name type="scientific">Catalinimonas alkaloidigena</name>
    <dbReference type="NCBI Taxonomy" id="1075417"/>
    <lineage>
        <taxon>Bacteria</taxon>
        <taxon>Pseudomonadati</taxon>
        <taxon>Bacteroidota</taxon>
        <taxon>Cytophagia</taxon>
        <taxon>Cytophagales</taxon>
        <taxon>Catalimonadaceae</taxon>
        <taxon>Catalinimonas</taxon>
    </lineage>
</organism>
<gene>
    <name evidence="2" type="ORF">SAMN05421823_102244</name>
</gene>
<sequence length="163" mass="18770">MKFIQTIQQKTGFALLAGACSLMLLGSCNKELTKQDVQENIEEAREATQEAEEETKEALASREQYYEDFRAQKVKELEDRSEKIDDRVKELKKISDKEGNTRASDDIKSAIDELQREKEDINQKIEEAKSIQETDWTSSYDELDKSIAQIEGEIDKLEQSLEN</sequence>
<dbReference type="STRING" id="1075417.SAMN05421823_102244"/>
<dbReference type="PROSITE" id="PS51257">
    <property type="entry name" value="PROKAR_LIPOPROTEIN"/>
    <property type="match status" value="1"/>
</dbReference>
<keyword evidence="3" id="KW-1185">Reference proteome</keyword>
<evidence type="ECO:0000256" key="1">
    <source>
        <dbReference type="SAM" id="Coils"/>
    </source>
</evidence>
<name>A0A1G9AC54_9BACT</name>
<accession>A0A1G9AC54</accession>
<dbReference type="SUPFAM" id="SSF58104">
    <property type="entry name" value="Methyl-accepting chemotaxis protein (MCP) signaling domain"/>
    <property type="match status" value="1"/>
</dbReference>
<proteinExistence type="predicted"/>
<protein>
    <submittedName>
        <fullName evidence="2">Uncharacterized protein</fullName>
    </submittedName>
</protein>
<evidence type="ECO:0000313" key="3">
    <source>
        <dbReference type="Proteomes" id="UP000198510"/>
    </source>
</evidence>
<dbReference type="AlphaFoldDB" id="A0A1G9AC54"/>